<organism evidence="1 2">
    <name type="scientific">Micromonospora cathayae</name>
    <dbReference type="NCBI Taxonomy" id="3028804"/>
    <lineage>
        <taxon>Bacteria</taxon>
        <taxon>Bacillati</taxon>
        <taxon>Actinomycetota</taxon>
        <taxon>Actinomycetes</taxon>
        <taxon>Micromonosporales</taxon>
        <taxon>Micromonosporaceae</taxon>
        <taxon>Micromonospora</taxon>
    </lineage>
</organism>
<keyword evidence="2" id="KW-1185">Reference proteome</keyword>
<protein>
    <submittedName>
        <fullName evidence="1">Uncharacterized protein</fullName>
    </submittedName>
</protein>
<dbReference type="EMBL" id="CP118615">
    <property type="protein sequence ID" value="WDZ84087.1"/>
    <property type="molecule type" value="Genomic_DNA"/>
</dbReference>
<proteinExistence type="predicted"/>
<gene>
    <name evidence="1" type="ORF">PVK37_27085</name>
</gene>
<dbReference type="Proteomes" id="UP001219605">
    <property type="component" value="Chromosome"/>
</dbReference>
<dbReference type="RefSeq" id="WP_275030648.1">
    <property type="nucleotide sequence ID" value="NZ_CP118615.1"/>
</dbReference>
<reference evidence="1 2" key="1">
    <citation type="submission" date="2023-02" db="EMBL/GenBank/DDBJ databases">
        <authorList>
            <person name="Mo P."/>
        </authorList>
    </citation>
    <scope>NUCLEOTIDE SEQUENCE [LARGE SCALE GENOMIC DNA]</scope>
    <source>
        <strain evidence="1 2">HUAS 3</strain>
    </source>
</reference>
<evidence type="ECO:0000313" key="2">
    <source>
        <dbReference type="Proteomes" id="UP001219605"/>
    </source>
</evidence>
<accession>A0ABY7ZPD2</accession>
<sequence length="162" mass="17441">MVKQISVREVFKIAMDLGVIPESAVVDRKGRAAWSSGELALVAMLERRPDGWLGWHAFVGDLKLGPALSSFGGLSVAIDPLVDDAVDWPRAGGSAGSIEKFLRGGIGAARRFVVDRLDLAQLLASESDVRRGDLTTWLPAANYPARLVQALILARDMGFDRA</sequence>
<evidence type="ECO:0000313" key="1">
    <source>
        <dbReference type="EMBL" id="WDZ84087.1"/>
    </source>
</evidence>
<name>A0ABY7ZPD2_9ACTN</name>